<evidence type="ECO:0000256" key="8">
    <source>
        <dbReference type="SAM" id="MobiDB-lite"/>
    </source>
</evidence>
<dbReference type="PANTHER" id="PTHR35923">
    <property type="entry name" value="MAJOR EXTRACELLULAR ENDOGLUCANASE"/>
    <property type="match status" value="1"/>
</dbReference>
<dbReference type="InterPro" id="IPR001919">
    <property type="entry name" value="CBD2"/>
</dbReference>
<dbReference type="InterPro" id="IPR008965">
    <property type="entry name" value="CBM2/CBM3_carb-bd_dom_sf"/>
</dbReference>
<keyword evidence="3 7" id="KW-0136">Cellulose degradation</keyword>
<keyword evidence="12" id="KW-1185">Reference proteome</keyword>
<dbReference type="GO" id="GO:0016798">
    <property type="term" value="F:hydrolase activity, acting on glycosyl bonds"/>
    <property type="evidence" value="ECO:0007669"/>
    <property type="project" value="UniProtKB-KW"/>
</dbReference>
<feature type="compositionally biased region" description="Low complexity" evidence="8">
    <location>
        <begin position="409"/>
        <end position="418"/>
    </location>
</feature>
<feature type="compositionally biased region" description="Pro residues" evidence="8">
    <location>
        <begin position="382"/>
        <end position="408"/>
    </location>
</feature>
<evidence type="ECO:0000256" key="1">
    <source>
        <dbReference type="ARBA" id="ARBA00000966"/>
    </source>
</evidence>
<dbReference type="EC" id="3.2.1.4" evidence="7"/>
<gene>
    <name evidence="11" type="ORF">Q9S78_14140</name>
</gene>
<dbReference type="Gene3D" id="2.60.40.290">
    <property type="match status" value="1"/>
</dbReference>
<keyword evidence="9" id="KW-0732">Signal</keyword>
<comment type="catalytic activity">
    <reaction evidence="1 7">
        <text>Endohydrolysis of (1-&gt;4)-beta-D-glucosidic linkages in cellulose, lichenin and cereal beta-D-glucans.</text>
        <dbReference type="EC" id="3.2.1.4"/>
    </reaction>
</comment>
<dbReference type="RefSeq" id="WP_311870831.1">
    <property type="nucleotide sequence ID" value="NZ_JAUZVT010000003.1"/>
</dbReference>
<comment type="caution">
    <text evidence="11">The sequence shown here is derived from an EMBL/GenBank/DDBJ whole genome shotgun (WGS) entry which is preliminary data.</text>
</comment>
<proteinExistence type="inferred from homology"/>
<dbReference type="Gene3D" id="3.20.20.80">
    <property type="entry name" value="Glycosidases"/>
    <property type="match status" value="1"/>
</dbReference>
<feature type="signal peptide" evidence="9">
    <location>
        <begin position="1"/>
        <end position="22"/>
    </location>
</feature>
<feature type="domain" description="CBM2" evidence="10">
    <location>
        <begin position="420"/>
        <end position="520"/>
    </location>
</feature>
<dbReference type="Pfam" id="PF00150">
    <property type="entry name" value="Cellulase"/>
    <property type="match status" value="1"/>
</dbReference>
<organism evidence="11 12">
    <name type="scientific">Microbacterium aquilitoris</name>
    <dbReference type="NCBI Taxonomy" id="3067307"/>
    <lineage>
        <taxon>Bacteria</taxon>
        <taxon>Bacillati</taxon>
        <taxon>Actinomycetota</taxon>
        <taxon>Actinomycetes</taxon>
        <taxon>Micrococcales</taxon>
        <taxon>Microbacteriaceae</taxon>
        <taxon>Microbacterium</taxon>
    </lineage>
</organism>
<dbReference type="SUPFAM" id="SSF51445">
    <property type="entry name" value="(Trans)glycosidases"/>
    <property type="match status" value="1"/>
</dbReference>
<keyword evidence="2 7" id="KW-0378">Hydrolase</keyword>
<sequence length="524" mass="55688">MLRRVLAVLAAVVLTASLTVPAAPADAATAQWLRTNGAKIQVAATGATFTVKATSWFGMETDTCAPHGLWSISLKQGMAQIAGMGFNTIRLPFANECLTRKTANSVNQALNPTLATASPLKIMDAVIATARAYGIRVILDRHRPGTDAQSELWYTPQYSEKRWISDWKMLAQRYRNNSTVIGVDLHNEPRGAACWGCGDRSRDWQAAAVRAGNAVLDVNPHLLVIVEGVQNGPDGSATWWGGNLRGVAKKPVTLKVKNRVVYSPHEYPSSISDQPWFHNANYPANLPGVWESNWGYIASKKIAPVLIGEFGTKLQTSSDKKWLAKLVGYIKDRGLGWAYWSFNPNSGDTGGLLKDDWVTRDKDKLAALKPILTPKKVAYPAAPAPAPAPLPPQPSPQPSQPGNTPPPTVGQSSSASSNGVSATLTVSSAWPGKYQVALALTASSSAKVKAWTASWASPGATGADSAWGMACRVTKPGTASARVACSGIEWGVANLSQGARVEVGAILNASKPPAKPVLSLSVTR</sequence>
<evidence type="ECO:0000259" key="10">
    <source>
        <dbReference type="SMART" id="SM00637"/>
    </source>
</evidence>
<evidence type="ECO:0000256" key="6">
    <source>
        <dbReference type="ARBA" id="ARBA00023326"/>
    </source>
</evidence>
<dbReference type="InterPro" id="IPR012291">
    <property type="entry name" value="CBM2_carb-bd_dom_sf"/>
</dbReference>
<comment type="similarity">
    <text evidence="7">Belongs to the glycosyl hydrolase 5 (cellulase A) family.</text>
</comment>
<evidence type="ECO:0000256" key="4">
    <source>
        <dbReference type="ARBA" id="ARBA00023277"/>
    </source>
</evidence>
<dbReference type="EMBL" id="JAUZVT010000003">
    <property type="protein sequence ID" value="MDT3331808.1"/>
    <property type="molecule type" value="Genomic_DNA"/>
</dbReference>
<evidence type="ECO:0000256" key="5">
    <source>
        <dbReference type="ARBA" id="ARBA00023295"/>
    </source>
</evidence>
<keyword evidence="6 7" id="KW-0624">Polysaccharide degradation</keyword>
<protein>
    <recommendedName>
        <fullName evidence="7">Endoglucanase</fullName>
        <ecNumber evidence="7">3.2.1.4</ecNumber>
    </recommendedName>
</protein>
<dbReference type="PANTHER" id="PTHR35923:SF2">
    <property type="entry name" value="ENDOGLUCANASE"/>
    <property type="match status" value="1"/>
</dbReference>
<evidence type="ECO:0000256" key="7">
    <source>
        <dbReference type="RuleBase" id="RU361153"/>
    </source>
</evidence>
<dbReference type="PROSITE" id="PS00659">
    <property type="entry name" value="GLYCOSYL_HYDROL_F5"/>
    <property type="match status" value="1"/>
</dbReference>
<name>A0ABU3GM79_9MICO</name>
<feature type="region of interest" description="Disordered" evidence="8">
    <location>
        <begin position="382"/>
        <end position="418"/>
    </location>
</feature>
<accession>A0ABU3GM79</accession>
<dbReference type="InterPro" id="IPR018087">
    <property type="entry name" value="Glyco_hydro_5_CS"/>
</dbReference>
<dbReference type="Proteomes" id="UP001262835">
    <property type="component" value="Unassembled WGS sequence"/>
</dbReference>
<reference evidence="11 12" key="1">
    <citation type="submission" date="2023-08" db="EMBL/GenBank/DDBJ databases">
        <title>Microbacterium aquilitoris sp. nov. and Microbacterium gwkjibeachense sp. nov., isolated from beach.</title>
        <authorList>
            <person name="Lee S.D."/>
            <person name="Yang H."/>
            <person name="Kim I."/>
        </authorList>
    </citation>
    <scope>NUCLEOTIDE SEQUENCE [LARGE SCALE GENOMIC DNA]</scope>
    <source>
        <strain evidence="11 12">KSW-18</strain>
    </source>
</reference>
<feature type="chain" id="PRO_5045921033" description="Endoglucanase" evidence="9">
    <location>
        <begin position="23"/>
        <end position="524"/>
    </location>
</feature>
<evidence type="ECO:0000256" key="2">
    <source>
        <dbReference type="ARBA" id="ARBA00022801"/>
    </source>
</evidence>
<evidence type="ECO:0000313" key="12">
    <source>
        <dbReference type="Proteomes" id="UP001262835"/>
    </source>
</evidence>
<evidence type="ECO:0000313" key="11">
    <source>
        <dbReference type="EMBL" id="MDT3331808.1"/>
    </source>
</evidence>
<dbReference type="SUPFAM" id="SSF49384">
    <property type="entry name" value="Carbohydrate-binding domain"/>
    <property type="match status" value="1"/>
</dbReference>
<dbReference type="SMART" id="SM00637">
    <property type="entry name" value="CBD_II"/>
    <property type="match status" value="1"/>
</dbReference>
<keyword evidence="5 7" id="KW-0326">Glycosidase</keyword>
<evidence type="ECO:0000256" key="3">
    <source>
        <dbReference type="ARBA" id="ARBA00023001"/>
    </source>
</evidence>
<evidence type="ECO:0000256" key="9">
    <source>
        <dbReference type="SAM" id="SignalP"/>
    </source>
</evidence>
<keyword evidence="4 7" id="KW-0119">Carbohydrate metabolism</keyword>
<dbReference type="InterPro" id="IPR001547">
    <property type="entry name" value="Glyco_hydro_5"/>
</dbReference>
<dbReference type="InterPro" id="IPR017853">
    <property type="entry name" value="GH"/>
</dbReference>